<keyword evidence="1" id="KW-1133">Transmembrane helix</keyword>
<proteinExistence type="predicted"/>
<evidence type="ECO:0000313" key="4">
    <source>
        <dbReference type="Proteomes" id="UP000291591"/>
    </source>
</evidence>
<gene>
    <name evidence="3" type="ORF">EV383_2115</name>
</gene>
<name>A0A4Q7UWI5_PSEST</name>
<feature type="domain" description="VanZ-like" evidence="2">
    <location>
        <begin position="38"/>
        <end position="110"/>
    </location>
</feature>
<dbReference type="EMBL" id="SHKL01000001">
    <property type="protein sequence ID" value="RZT85251.1"/>
    <property type="molecule type" value="Genomic_DNA"/>
</dbReference>
<keyword evidence="4" id="KW-1185">Reference proteome</keyword>
<protein>
    <submittedName>
        <fullName evidence="3">VanZ family protein</fullName>
    </submittedName>
</protein>
<dbReference type="AlphaFoldDB" id="A0A4Q7UWI5"/>
<dbReference type="RefSeq" id="WP_242623008.1">
    <property type="nucleotide sequence ID" value="NZ_SHKL01000001.1"/>
</dbReference>
<dbReference type="Proteomes" id="UP000291591">
    <property type="component" value="Unassembled WGS sequence"/>
</dbReference>
<comment type="caution">
    <text evidence="3">The sequence shown here is derived from an EMBL/GenBank/DDBJ whole genome shotgun (WGS) entry which is preliminary data.</text>
</comment>
<keyword evidence="1" id="KW-0472">Membrane</keyword>
<sequence>MGGTRGLRRFAPLGAAIVLSLVVFFTPASGVPTAPPGTDKVIHLLVFALLAVTGRWAGLRAGPLLAGLVLYAGVSEVLQSVLPIGRDGDVLDALTDLAGALLGLLAFHLVHRTRRTTTPRTR</sequence>
<keyword evidence="1" id="KW-0812">Transmembrane</keyword>
<dbReference type="Pfam" id="PF04892">
    <property type="entry name" value="VanZ"/>
    <property type="match status" value="1"/>
</dbReference>
<feature type="transmembrane region" description="Helical" evidence="1">
    <location>
        <begin position="64"/>
        <end position="84"/>
    </location>
</feature>
<dbReference type="PANTHER" id="PTHR28008">
    <property type="entry name" value="DOMAIN PROTEIN, PUTATIVE (AFU_ORTHOLOGUE AFUA_3G10980)-RELATED"/>
    <property type="match status" value="1"/>
</dbReference>
<dbReference type="InterPro" id="IPR006976">
    <property type="entry name" value="VanZ-like"/>
</dbReference>
<feature type="transmembrane region" description="Helical" evidence="1">
    <location>
        <begin position="90"/>
        <end position="110"/>
    </location>
</feature>
<accession>A0A4Q7UWI5</accession>
<evidence type="ECO:0000313" key="3">
    <source>
        <dbReference type="EMBL" id="RZT85251.1"/>
    </source>
</evidence>
<dbReference type="PANTHER" id="PTHR28008:SF1">
    <property type="entry name" value="DOMAIN PROTEIN, PUTATIVE (AFU_ORTHOLOGUE AFUA_3G10980)-RELATED"/>
    <property type="match status" value="1"/>
</dbReference>
<reference evidence="3 4" key="1">
    <citation type="submission" date="2019-02" db="EMBL/GenBank/DDBJ databases">
        <title>Sequencing the genomes of 1000 actinobacteria strains.</title>
        <authorList>
            <person name="Klenk H.-P."/>
        </authorList>
    </citation>
    <scope>NUCLEOTIDE SEQUENCE [LARGE SCALE GENOMIC DNA]</scope>
    <source>
        <strain evidence="3 4">DSM 45779</strain>
    </source>
</reference>
<evidence type="ECO:0000259" key="2">
    <source>
        <dbReference type="Pfam" id="PF04892"/>
    </source>
</evidence>
<organism evidence="3 4">
    <name type="scientific">Pseudonocardia sediminis</name>
    <dbReference type="NCBI Taxonomy" id="1397368"/>
    <lineage>
        <taxon>Bacteria</taxon>
        <taxon>Bacillati</taxon>
        <taxon>Actinomycetota</taxon>
        <taxon>Actinomycetes</taxon>
        <taxon>Pseudonocardiales</taxon>
        <taxon>Pseudonocardiaceae</taxon>
        <taxon>Pseudonocardia</taxon>
    </lineage>
</organism>
<feature type="transmembrane region" description="Helical" evidence="1">
    <location>
        <begin position="40"/>
        <end position="57"/>
    </location>
</feature>
<evidence type="ECO:0000256" key="1">
    <source>
        <dbReference type="SAM" id="Phobius"/>
    </source>
</evidence>